<gene>
    <name evidence="1" type="ordered locus">BATR1942_06435</name>
</gene>
<dbReference type="EMBL" id="CP002207">
    <property type="protein sequence ID" value="ADP32241.1"/>
    <property type="molecule type" value="Genomic_DNA"/>
</dbReference>
<evidence type="ECO:0008006" key="3">
    <source>
        <dbReference type="Google" id="ProtNLM"/>
    </source>
</evidence>
<evidence type="ECO:0000313" key="2">
    <source>
        <dbReference type="Proteomes" id="UP000006867"/>
    </source>
</evidence>
<dbReference type="Proteomes" id="UP000006867">
    <property type="component" value="Chromosome"/>
</dbReference>
<protein>
    <recommendedName>
        <fullName evidence="3">WYL domain-containing protein</fullName>
    </recommendedName>
</protein>
<reference evidence="1 2" key="1">
    <citation type="journal article" date="2011" name="Front. Microbiol.">
        <title>Genomic signatures of strain selection and enhancement in Bacillus atrophaeus var. globigii, a historical biowarfare simulant.</title>
        <authorList>
            <person name="Gibbons H.S."/>
            <person name="Broomall S.M."/>
            <person name="McNew L.A."/>
            <person name="Daligault H."/>
            <person name="Chapman C."/>
            <person name="Bruce D."/>
            <person name="Karavis M."/>
            <person name="Krepps M."/>
            <person name="McGregor P.A."/>
            <person name="Hong C."/>
            <person name="Park K.H."/>
            <person name="Akmal A."/>
            <person name="Feldman A."/>
            <person name="Lin J.S."/>
            <person name="Chang W.E."/>
            <person name="Higgs B.W."/>
            <person name="Demirev P."/>
            <person name="Lindquist J."/>
            <person name="Liem A."/>
            <person name="Fochler E."/>
            <person name="Read T.D."/>
            <person name="Tapia R."/>
            <person name="Johnson S."/>
            <person name="Bishop-Lilly K.A."/>
            <person name="Detter C."/>
            <person name="Han C."/>
            <person name="Sozhamannan S."/>
            <person name="Rosenzweig C.N."/>
            <person name="Skowronski E.W."/>
        </authorList>
    </citation>
    <scope>NUCLEOTIDE SEQUENCE [LARGE SCALE GENOMIC DNA]</scope>
    <source>
        <strain evidence="1 2">1942</strain>
    </source>
</reference>
<name>A0ABM5LWL4_BACA1</name>
<keyword evidence="2" id="KW-1185">Reference proteome</keyword>
<accession>A0ABM5LWL4</accession>
<evidence type="ECO:0000313" key="1">
    <source>
        <dbReference type="EMBL" id="ADP32241.1"/>
    </source>
</evidence>
<organism evidence="1 2">
    <name type="scientific">Bacillus atrophaeus (strain 1942)</name>
    <dbReference type="NCBI Taxonomy" id="720555"/>
    <lineage>
        <taxon>Bacteria</taxon>
        <taxon>Bacillati</taxon>
        <taxon>Bacillota</taxon>
        <taxon>Bacilli</taxon>
        <taxon>Bacillales</taxon>
        <taxon>Bacillaceae</taxon>
        <taxon>Bacillus</taxon>
    </lineage>
</organism>
<proteinExistence type="predicted"/>
<sequence>MNILIKRSLEDQVPIDIIYMKKDGSICKRTIIVKHQNSHDIKAFCCTKKQMRTFLLDSILSCAPVQKKKQFLRFANLI</sequence>
<dbReference type="RefSeq" id="WP_003328826.1">
    <property type="nucleotide sequence ID" value="NC_014639.1"/>
</dbReference>